<keyword evidence="8" id="KW-1185">Reference proteome</keyword>
<dbReference type="Gene3D" id="3.40.50.300">
    <property type="entry name" value="P-loop containing nucleotide triphosphate hydrolases"/>
    <property type="match status" value="1"/>
</dbReference>
<evidence type="ECO:0000256" key="5">
    <source>
        <dbReference type="ARBA" id="ARBA00023163"/>
    </source>
</evidence>
<sequence length="572" mass="65906">MYLGEIRGAASKFAETISKIFDVDVMIIDNNYNRIANTFIYANDPTPITRYTIIGEVLHTGKVVAVKNKAIYQHCKNCSDLEECAISGLVSVPIFFEQKVIGAIALLVPNNKTSPIFENLEISIDFLEKMSDLLSSKLKNIDDYNKLNLIKKEREIILDMLEDGLVFLNDVGEVMHCNHQFEKFFRIEKQITGQHIEKIIDHPLIHDTIVFRKNFSHKLFYYEEKSYGFYGFLSCHNITLNAVNYGFLLTFKSLGRVYNVLNEASDNKTNISFNDIVGKDAKLIEEINKAKQLAVTNEIILISSEPGLGKSVFAKAIHNFSDRAQQYFVCVDCYNKPYDLLEKEIFGYQINENPKTTGIGKLRMGHKGTIFFKNINDMPLYLQQWLVDIIKTKQLKQGTYKDFPIDVRMIFDTRCDIASLVERGMFNEELYFRISKNIIRIPPLSRRKGDIKIIVDDTIEKLKAKHLKTHLKFDKGVLEKMYGYSWPNNIDEVQKTVELLIGNAKGCNITLEDVRDFDFVEFQGAETKTVEVMERELIEKMLAKYQSKTEMAKAMGIGRATLYRKLRKYGMI</sequence>
<dbReference type="InterPro" id="IPR027417">
    <property type="entry name" value="P-loop_NTPase"/>
</dbReference>
<gene>
    <name evidence="7" type="ORF">SAMN05660472_00173</name>
</gene>
<evidence type="ECO:0000259" key="6">
    <source>
        <dbReference type="PROSITE" id="PS50045"/>
    </source>
</evidence>
<evidence type="ECO:0000313" key="7">
    <source>
        <dbReference type="EMBL" id="SDJ87907.1"/>
    </source>
</evidence>
<dbReference type="InterPro" id="IPR002197">
    <property type="entry name" value="HTH_Fis"/>
</dbReference>
<feature type="domain" description="Sigma-54 factor interaction" evidence="6">
    <location>
        <begin position="276"/>
        <end position="502"/>
    </location>
</feature>
<dbReference type="PANTHER" id="PTHR32071">
    <property type="entry name" value="TRANSCRIPTIONAL REGULATORY PROTEIN"/>
    <property type="match status" value="1"/>
</dbReference>
<keyword evidence="1" id="KW-0547">Nucleotide-binding</keyword>
<dbReference type="GO" id="GO:0005524">
    <property type="term" value="F:ATP binding"/>
    <property type="evidence" value="ECO:0007669"/>
    <property type="project" value="UniProtKB-KW"/>
</dbReference>
<evidence type="ECO:0000256" key="3">
    <source>
        <dbReference type="ARBA" id="ARBA00023015"/>
    </source>
</evidence>
<dbReference type="Pfam" id="PF02954">
    <property type="entry name" value="HTH_8"/>
    <property type="match status" value="1"/>
</dbReference>
<protein>
    <submittedName>
        <fullName evidence="7">Transcriptional regulator containing PAS, AAA-type ATPase, and DNA-binding Fis domains</fullName>
    </submittedName>
</protein>
<keyword evidence="5" id="KW-0804">Transcription</keyword>
<dbReference type="Gene3D" id="1.10.8.60">
    <property type="match status" value="1"/>
</dbReference>
<dbReference type="InterPro" id="IPR009057">
    <property type="entry name" value="Homeodomain-like_sf"/>
</dbReference>
<dbReference type="Pfam" id="PF00158">
    <property type="entry name" value="Sigma54_activat"/>
    <property type="match status" value="1"/>
</dbReference>
<keyword evidence="3" id="KW-0805">Transcription regulation</keyword>
<evidence type="ECO:0000256" key="2">
    <source>
        <dbReference type="ARBA" id="ARBA00022840"/>
    </source>
</evidence>
<dbReference type="GO" id="GO:0043565">
    <property type="term" value="F:sequence-specific DNA binding"/>
    <property type="evidence" value="ECO:0007669"/>
    <property type="project" value="InterPro"/>
</dbReference>
<organism evidence="7 8">
    <name type="scientific">Natronincola ferrireducens</name>
    <dbReference type="NCBI Taxonomy" id="393762"/>
    <lineage>
        <taxon>Bacteria</taxon>
        <taxon>Bacillati</taxon>
        <taxon>Bacillota</taxon>
        <taxon>Clostridia</taxon>
        <taxon>Peptostreptococcales</taxon>
        <taxon>Natronincolaceae</taxon>
        <taxon>Natronincola</taxon>
    </lineage>
</organism>
<dbReference type="InterPro" id="IPR002078">
    <property type="entry name" value="Sigma_54_int"/>
</dbReference>
<dbReference type="Gene3D" id="1.10.10.60">
    <property type="entry name" value="Homeodomain-like"/>
    <property type="match status" value="1"/>
</dbReference>
<dbReference type="Gene3D" id="3.30.450.20">
    <property type="entry name" value="PAS domain"/>
    <property type="match status" value="1"/>
</dbReference>
<evidence type="ECO:0000256" key="4">
    <source>
        <dbReference type="ARBA" id="ARBA00023125"/>
    </source>
</evidence>
<keyword evidence="2" id="KW-0067">ATP-binding</keyword>
<dbReference type="EMBL" id="FNFP01000001">
    <property type="protein sequence ID" value="SDJ87907.1"/>
    <property type="molecule type" value="Genomic_DNA"/>
</dbReference>
<dbReference type="SUPFAM" id="SSF55781">
    <property type="entry name" value="GAF domain-like"/>
    <property type="match status" value="1"/>
</dbReference>
<evidence type="ECO:0000313" key="8">
    <source>
        <dbReference type="Proteomes" id="UP000198718"/>
    </source>
</evidence>
<dbReference type="GO" id="GO:0006355">
    <property type="term" value="P:regulation of DNA-templated transcription"/>
    <property type="evidence" value="ECO:0007669"/>
    <property type="project" value="InterPro"/>
</dbReference>
<reference evidence="7 8" key="1">
    <citation type="submission" date="2016-10" db="EMBL/GenBank/DDBJ databases">
        <authorList>
            <person name="de Groot N.N."/>
        </authorList>
    </citation>
    <scope>NUCLEOTIDE SEQUENCE [LARGE SCALE GENOMIC DNA]</scope>
    <source>
        <strain evidence="7 8">DSM 18346</strain>
    </source>
</reference>
<dbReference type="SUPFAM" id="SSF46689">
    <property type="entry name" value="Homeodomain-like"/>
    <property type="match status" value="1"/>
</dbReference>
<dbReference type="PANTHER" id="PTHR32071:SF57">
    <property type="entry name" value="C4-DICARBOXYLATE TRANSPORT TRANSCRIPTIONAL REGULATORY PROTEIN DCTD"/>
    <property type="match status" value="1"/>
</dbReference>
<dbReference type="Pfam" id="PF25601">
    <property type="entry name" value="AAA_lid_14"/>
    <property type="match status" value="1"/>
</dbReference>
<dbReference type="RefSeq" id="WP_090548961.1">
    <property type="nucleotide sequence ID" value="NZ_FNFP01000001.1"/>
</dbReference>
<dbReference type="CDD" id="cd00009">
    <property type="entry name" value="AAA"/>
    <property type="match status" value="1"/>
</dbReference>
<keyword evidence="4 7" id="KW-0238">DNA-binding</keyword>
<evidence type="ECO:0000256" key="1">
    <source>
        <dbReference type="ARBA" id="ARBA00022741"/>
    </source>
</evidence>
<dbReference type="InterPro" id="IPR058031">
    <property type="entry name" value="AAA_lid_NorR"/>
</dbReference>
<dbReference type="Pfam" id="PF01590">
    <property type="entry name" value="GAF"/>
    <property type="match status" value="1"/>
</dbReference>
<accession>A0A1G8XC38</accession>
<dbReference type="InterPro" id="IPR029016">
    <property type="entry name" value="GAF-like_dom_sf"/>
</dbReference>
<dbReference type="OrthoDB" id="9803970at2"/>
<dbReference type="AlphaFoldDB" id="A0A1G8XC38"/>
<name>A0A1G8XC38_9FIRM</name>
<dbReference type="STRING" id="393762.SAMN05660472_00173"/>
<dbReference type="Proteomes" id="UP000198718">
    <property type="component" value="Unassembled WGS sequence"/>
</dbReference>
<dbReference type="SUPFAM" id="SSF52540">
    <property type="entry name" value="P-loop containing nucleoside triphosphate hydrolases"/>
    <property type="match status" value="1"/>
</dbReference>
<dbReference type="Gene3D" id="3.30.450.40">
    <property type="match status" value="1"/>
</dbReference>
<dbReference type="InterPro" id="IPR003018">
    <property type="entry name" value="GAF"/>
</dbReference>
<proteinExistence type="predicted"/>
<dbReference type="PROSITE" id="PS50045">
    <property type="entry name" value="SIGMA54_INTERACT_4"/>
    <property type="match status" value="1"/>
</dbReference>